<dbReference type="EMBL" id="JASCRZ010000002">
    <property type="protein sequence ID" value="MDI5894717.1"/>
    <property type="molecule type" value="Genomic_DNA"/>
</dbReference>
<dbReference type="Proteomes" id="UP001243403">
    <property type="component" value="Unassembled WGS sequence"/>
</dbReference>
<dbReference type="Gene3D" id="3.30.2310.20">
    <property type="entry name" value="RelE-like"/>
    <property type="match status" value="1"/>
</dbReference>
<gene>
    <name evidence="2" type="ORF">QLS65_07405</name>
</gene>
<evidence type="ECO:0000313" key="3">
    <source>
        <dbReference type="Proteomes" id="UP001243403"/>
    </source>
</evidence>
<protein>
    <submittedName>
        <fullName evidence="2">Type II toxin-antitoxin system RelE/ParE family toxin</fullName>
    </submittedName>
</protein>
<comment type="caution">
    <text evidence="2">The sequence shown here is derived from an EMBL/GenBank/DDBJ whole genome shotgun (WGS) entry which is preliminary data.</text>
</comment>
<evidence type="ECO:0000256" key="1">
    <source>
        <dbReference type="ARBA" id="ARBA00022649"/>
    </source>
</evidence>
<dbReference type="InterPro" id="IPR035093">
    <property type="entry name" value="RelE/ParE_toxin_dom_sf"/>
</dbReference>
<dbReference type="Pfam" id="PF05016">
    <property type="entry name" value="ParE_toxin"/>
    <property type="match status" value="1"/>
</dbReference>
<proteinExistence type="predicted"/>
<name>A0ABT6V903_9FLAO</name>
<evidence type="ECO:0000313" key="2">
    <source>
        <dbReference type="EMBL" id="MDI5894717.1"/>
    </source>
</evidence>
<dbReference type="RefSeq" id="WP_282716319.1">
    <property type="nucleotide sequence ID" value="NZ_JASCRZ010000002.1"/>
</dbReference>
<keyword evidence="1" id="KW-1277">Toxin-antitoxin system</keyword>
<sequence>MRILLKSSFIDRLENQVIYIAKDSPSRARKFNMDVLKEVKNIHPNPYRFRKSTYFEDNTIRDLIFKGYTIVYKINEETIEVFGFVKYQEKLHDY</sequence>
<keyword evidence="3" id="KW-1185">Reference proteome</keyword>
<accession>A0ABT6V903</accession>
<dbReference type="InterPro" id="IPR007712">
    <property type="entry name" value="RelE/ParE_toxin"/>
</dbReference>
<organism evidence="2 3">
    <name type="scientific">Flavobacterium algoritolerans</name>
    <dbReference type="NCBI Taxonomy" id="3041254"/>
    <lineage>
        <taxon>Bacteria</taxon>
        <taxon>Pseudomonadati</taxon>
        <taxon>Bacteroidota</taxon>
        <taxon>Flavobacteriia</taxon>
        <taxon>Flavobacteriales</taxon>
        <taxon>Flavobacteriaceae</taxon>
        <taxon>Flavobacterium</taxon>
    </lineage>
</organism>
<reference evidence="2 3" key="1">
    <citation type="submission" date="2023-04" db="EMBL/GenBank/DDBJ databases">
        <title>Two novel species of Flavobacterium.</title>
        <authorList>
            <person name="Liu Q."/>
            <person name="Xin Y.-H."/>
        </authorList>
    </citation>
    <scope>NUCLEOTIDE SEQUENCE [LARGE SCALE GENOMIC DNA]</scope>
    <source>
        <strain evidence="2 3">LB1P51</strain>
    </source>
</reference>